<keyword evidence="2" id="KW-1185">Reference proteome</keyword>
<protein>
    <recommendedName>
        <fullName evidence="3">Regulatory protein, FmdB family</fullName>
    </recommendedName>
</protein>
<reference evidence="1 2" key="1">
    <citation type="submission" date="2016-10" db="EMBL/GenBank/DDBJ databases">
        <authorList>
            <person name="de Groot N.N."/>
        </authorList>
    </citation>
    <scope>NUCLEOTIDE SEQUENCE [LARGE SCALE GENOMIC DNA]</scope>
    <source>
        <strain evidence="1 2">IBRC-M10418</strain>
    </source>
</reference>
<proteinExistence type="predicted"/>
<dbReference type="RefSeq" id="WP_177167429.1">
    <property type="nucleotide sequence ID" value="NZ_FNWU01000001.1"/>
</dbReference>
<dbReference type="Proteomes" id="UP000199215">
    <property type="component" value="Unassembled WGS sequence"/>
</dbReference>
<organism evidence="1 2">
    <name type="scientific">Halopenitus malekzadehii</name>
    <dbReference type="NCBI Taxonomy" id="1267564"/>
    <lineage>
        <taxon>Archaea</taxon>
        <taxon>Methanobacteriati</taxon>
        <taxon>Methanobacteriota</taxon>
        <taxon>Stenosarchaea group</taxon>
        <taxon>Halobacteria</taxon>
        <taxon>Halobacteriales</taxon>
        <taxon>Haloferacaceae</taxon>
        <taxon>Halopenitus</taxon>
    </lineage>
</organism>
<name>A0A1H6I4I3_9EURY</name>
<evidence type="ECO:0000313" key="1">
    <source>
        <dbReference type="EMBL" id="SEH43882.1"/>
    </source>
</evidence>
<dbReference type="AlphaFoldDB" id="A0A1H6I4I3"/>
<evidence type="ECO:0008006" key="3">
    <source>
        <dbReference type="Google" id="ProtNLM"/>
    </source>
</evidence>
<dbReference type="EMBL" id="FNWU01000001">
    <property type="protein sequence ID" value="SEH43882.1"/>
    <property type="molecule type" value="Genomic_DNA"/>
</dbReference>
<gene>
    <name evidence="1" type="ORF">SAMN05192561_1011089</name>
</gene>
<dbReference type="OrthoDB" id="255599at2157"/>
<accession>A0A1H6I4I3</accession>
<evidence type="ECO:0000313" key="2">
    <source>
        <dbReference type="Proteomes" id="UP000199215"/>
    </source>
</evidence>
<dbReference type="STRING" id="1267564.SAMN05192561_1011089"/>
<sequence length="48" mass="5636">MTYFECTDCGQMGNFTRMERSTLRQRCPVCEEETVWETAFEAEEGVSF</sequence>